<evidence type="ECO:0000256" key="4">
    <source>
        <dbReference type="ARBA" id="ARBA00023157"/>
    </source>
</evidence>
<evidence type="ECO:0000313" key="7">
    <source>
        <dbReference type="EMBL" id="KAK3108799.1"/>
    </source>
</evidence>
<dbReference type="InterPro" id="IPR035992">
    <property type="entry name" value="Ricin_B-like_lectins"/>
</dbReference>
<reference evidence="7" key="1">
    <citation type="submission" date="2019-08" db="EMBL/GenBank/DDBJ databases">
        <title>The improved chromosome-level genome for the pearl oyster Pinctada fucata martensii using PacBio sequencing and Hi-C.</title>
        <authorList>
            <person name="Zheng Z."/>
        </authorList>
    </citation>
    <scope>NUCLEOTIDE SEQUENCE</scope>
    <source>
        <strain evidence="7">ZZ-2019</strain>
        <tissue evidence="7">Adductor muscle</tissue>
    </source>
</reference>
<keyword evidence="4 5" id="KW-1015">Disulfide bond</keyword>
<dbReference type="SMART" id="SM00458">
    <property type="entry name" value="RICIN"/>
    <property type="match status" value="1"/>
</dbReference>
<dbReference type="GO" id="GO:0006493">
    <property type="term" value="P:protein O-linked glycosylation"/>
    <property type="evidence" value="ECO:0007669"/>
    <property type="project" value="TreeGrafter"/>
</dbReference>
<evidence type="ECO:0000259" key="6">
    <source>
        <dbReference type="SMART" id="SM00458"/>
    </source>
</evidence>
<dbReference type="AlphaFoldDB" id="A0AA88YP12"/>
<dbReference type="InterPro" id="IPR029044">
    <property type="entry name" value="Nucleotide-diphossugar_trans"/>
</dbReference>
<dbReference type="GO" id="GO:0004653">
    <property type="term" value="F:polypeptide N-acetylgalactosaminyltransferase activity"/>
    <property type="evidence" value="ECO:0007669"/>
    <property type="project" value="TreeGrafter"/>
</dbReference>
<dbReference type="Proteomes" id="UP001186944">
    <property type="component" value="Unassembled WGS sequence"/>
</dbReference>
<evidence type="ECO:0000256" key="2">
    <source>
        <dbReference type="ARBA" id="ARBA00022734"/>
    </source>
</evidence>
<name>A0AA88YP12_PINIB</name>
<dbReference type="PANTHER" id="PTHR11675:SF126">
    <property type="entry name" value="RICIN B LECTIN DOMAIN-CONTAINING PROTEIN"/>
    <property type="match status" value="1"/>
</dbReference>
<keyword evidence="8" id="KW-1185">Reference proteome</keyword>
<dbReference type="InterPro" id="IPR000772">
    <property type="entry name" value="Ricin_B_lectin"/>
</dbReference>
<evidence type="ECO:0000256" key="1">
    <source>
        <dbReference type="ARBA" id="ARBA00004323"/>
    </source>
</evidence>
<dbReference type="PROSITE" id="PS50231">
    <property type="entry name" value="RICIN_B_LECTIN"/>
    <property type="match status" value="1"/>
</dbReference>
<keyword evidence="3 5" id="KW-0333">Golgi apparatus</keyword>
<comment type="pathway">
    <text evidence="5">Protein modification; protein glycosylation.</text>
</comment>
<keyword evidence="2 5" id="KW-0430">Lectin</keyword>
<dbReference type="GO" id="GO:0000139">
    <property type="term" value="C:Golgi membrane"/>
    <property type="evidence" value="ECO:0007669"/>
    <property type="project" value="UniProtKB-SubCell"/>
</dbReference>
<dbReference type="Pfam" id="PF00535">
    <property type="entry name" value="Glycos_transf_2"/>
    <property type="match status" value="1"/>
</dbReference>
<dbReference type="EC" id="2.4.1.-" evidence="5"/>
<dbReference type="InterPro" id="IPR001173">
    <property type="entry name" value="Glyco_trans_2-like"/>
</dbReference>
<keyword evidence="5" id="KW-0464">Manganese</keyword>
<comment type="cofactor">
    <cofactor evidence="5">
        <name>Mn(2+)</name>
        <dbReference type="ChEBI" id="CHEBI:29035"/>
    </cofactor>
</comment>
<keyword evidence="5" id="KW-0328">Glycosyltransferase</keyword>
<comment type="similarity">
    <text evidence="5">Belongs to the glycosyltransferase 2 family. GalNAc-T subfamily.</text>
</comment>
<proteinExistence type="inferred from homology"/>
<protein>
    <recommendedName>
        <fullName evidence="5">Polypeptide N-acetylgalactosaminyltransferase</fullName>
        <ecNumber evidence="5">2.4.1.-</ecNumber>
    </recommendedName>
    <alternativeName>
        <fullName evidence="5">Protein-UDP acetylgalactosaminyltransferase</fullName>
    </alternativeName>
</protein>
<dbReference type="Pfam" id="PF00652">
    <property type="entry name" value="Ricin_B_lectin"/>
    <property type="match status" value="1"/>
</dbReference>
<gene>
    <name evidence="7" type="ORF">FSP39_016001</name>
</gene>
<evidence type="ECO:0000256" key="3">
    <source>
        <dbReference type="ARBA" id="ARBA00023034"/>
    </source>
</evidence>
<comment type="caution">
    <text evidence="7">The sequence shown here is derived from an EMBL/GenBank/DDBJ whole genome shotgun (WGS) entry which is preliminary data.</text>
</comment>
<dbReference type="PANTHER" id="PTHR11675">
    <property type="entry name" value="N-ACETYLGALACTOSAMINYLTRANSFERASE"/>
    <property type="match status" value="1"/>
</dbReference>
<dbReference type="GO" id="GO:0030246">
    <property type="term" value="F:carbohydrate binding"/>
    <property type="evidence" value="ECO:0007669"/>
    <property type="project" value="UniProtKB-KW"/>
</dbReference>
<evidence type="ECO:0000256" key="5">
    <source>
        <dbReference type="RuleBase" id="RU361242"/>
    </source>
</evidence>
<organism evidence="7 8">
    <name type="scientific">Pinctada imbricata</name>
    <name type="common">Atlantic pearl-oyster</name>
    <name type="synonym">Pinctada martensii</name>
    <dbReference type="NCBI Taxonomy" id="66713"/>
    <lineage>
        <taxon>Eukaryota</taxon>
        <taxon>Metazoa</taxon>
        <taxon>Spiralia</taxon>
        <taxon>Lophotrochozoa</taxon>
        <taxon>Mollusca</taxon>
        <taxon>Bivalvia</taxon>
        <taxon>Autobranchia</taxon>
        <taxon>Pteriomorphia</taxon>
        <taxon>Pterioida</taxon>
        <taxon>Pterioidea</taxon>
        <taxon>Pteriidae</taxon>
        <taxon>Pinctada</taxon>
    </lineage>
</organism>
<feature type="domain" description="Ricin B lectin" evidence="6">
    <location>
        <begin position="350"/>
        <end position="470"/>
    </location>
</feature>
<accession>A0AA88YP12</accession>
<dbReference type="Gene3D" id="3.90.550.10">
    <property type="entry name" value="Spore Coat Polysaccharide Biosynthesis Protein SpsA, Chain A"/>
    <property type="match status" value="1"/>
</dbReference>
<comment type="subcellular location">
    <subcellularLocation>
        <location evidence="1 5">Golgi apparatus membrane</location>
        <topology evidence="1 5">Single-pass type II membrane protein</topology>
    </subcellularLocation>
</comment>
<dbReference type="SUPFAM" id="SSF53448">
    <property type="entry name" value="Nucleotide-diphospho-sugar transferases"/>
    <property type="match status" value="1"/>
</dbReference>
<evidence type="ECO:0000313" key="8">
    <source>
        <dbReference type="Proteomes" id="UP001186944"/>
    </source>
</evidence>
<dbReference type="Gene3D" id="2.80.10.50">
    <property type="match status" value="1"/>
</dbReference>
<dbReference type="EMBL" id="VSWD01000001">
    <property type="protein sequence ID" value="KAK3108799.1"/>
    <property type="molecule type" value="Genomic_DNA"/>
</dbReference>
<keyword evidence="5" id="KW-0808">Transferase</keyword>
<dbReference type="SUPFAM" id="SSF50370">
    <property type="entry name" value="Ricin B-like lectins"/>
    <property type="match status" value="1"/>
</dbReference>
<sequence>MNRVYECVRMPLQHSSSELFIFRCSRKTYPSDLPLVSVIIPFRNEALSVLLRTVHSIINTTPQQNLVDIILVDDGSTDDDVKSVLEVHVKGMTKVKILRLSSSVGLMGSRQKGIENATSDIIVVMDSHMEVTAGWFEPIATEMKMDPKALLTGQVGVIDRDTFQFQSFPLDKVPENSLDYQTFDFYLYQTGAFLKEEYLKTRKMKSDPFYIPAIQGNFFMMNRTMFLKLGGFDLGMKLWGAEQFELSFKVWMCGGSIKCVPCSLAGHLYREIIWKRPKSETKHSNEYRLAAVWMDQYRNDVFEMLGNYSLEYGDVEERRKIRRTNKCKSFQYYLDKVKTFAHIYIPRGRKAKGIIQNAATEACLDGPLHYGSQIAIITYWCHYKGYNQYWELSAKDQLRHSYVCVRRNMTNHAVTERCKEHGLDEQTWRYNQNDEIVEQSSGLCLTANTINTPVHLEACKGKRNQKWFWTRLERDD</sequence>